<dbReference type="PANTHER" id="PTHR11453:SF127">
    <property type="entry name" value="SOLUTE CARRIER FAMILY 4 MEMBER 11"/>
    <property type="match status" value="1"/>
</dbReference>
<feature type="transmembrane region" description="Helical" evidence="10">
    <location>
        <begin position="615"/>
        <end position="636"/>
    </location>
</feature>
<dbReference type="GO" id="GO:0005452">
    <property type="term" value="F:solute:inorganic anion antiporter activity"/>
    <property type="evidence" value="ECO:0007669"/>
    <property type="project" value="InterPro"/>
</dbReference>
<keyword evidence="7" id="KW-0406">Ion transport</keyword>
<evidence type="ECO:0000259" key="11">
    <source>
        <dbReference type="PROSITE" id="PS51094"/>
    </source>
</evidence>
<dbReference type="RefSeq" id="XP_022313414.1">
    <property type="nucleotide sequence ID" value="XM_022457706.1"/>
</dbReference>
<dbReference type="PROSITE" id="PS51094">
    <property type="entry name" value="PTS_EIIA_TYPE_2"/>
    <property type="match status" value="1"/>
</dbReference>
<feature type="transmembrane region" description="Helical" evidence="10">
    <location>
        <begin position="583"/>
        <end position="603"/>
    </location>
</feature>
<reference evidence="13" key="1">
    <citation type="submission" date="2025-08" db="UniProtKB">
        <authorList>
            <consortium name="RefSeq"/>
        </authorList>
    </citation>
    <scope>IDENTIFICATION</scope>
    <source>
        <tissue evidence="13">Whole sample</tissue>
    </source>
</reference>
<evidence type="ECO:0000256" key="4">
    <source>
        <dbReference type="ARBA" id="ARBA00022475"/>
    </source>
</evidence>
<gene>
    <name evidence="13" type="primary">LOC111118314</name>
</gene>
<evidence type="ECO:0000256" key="10">
    <source>
        <dbReference type="SAM" id="Phobius"/>
    </source>
</evidence>
<evidence type="ECO:0000256" key="3">
    <source>
        <dbReference type="ARBA" id="ARBA00022448"/>
    </source>
</evidence>
<keyword evidence="4" id="KW-1003">Cell membrane</keyword>
<dbReference type="Gene3D" id="3.40.930.10">
    <property type="entry name" value="Mannitol-specific EII, Chain A"/>
    <property type="match status" value="1"/>
</dbReference>
<sequence>MPLQRVKMKLRSPKRVRFAIDLDDMSDAETSGGDPVWPQGGRDEEAVAPEDVHLLEVPNGSHGGPSGNSPGLIQNNGPLKGILKNRLETIELHTIYAKDRRRRHSSADEDDFALLHGRFEKVPLKDFHAEIRAFKDVEDFLSRTLLMLDLQKTGLPQIIDAMVKKLLEKKEVSSQTSLEEARHAIFTQDSVHTLSKTIQGTMTSDVSGFDFDQNWICVMCDIPTVTKRHVVIARLHGPANLGSNSQEVQFVILVMAPVREKSTKSSLETARTFATLFLDMDFRHQLLLAESEYEFKQLLHTRTKLLIEEQGLPENRKSHLLLSAFEQEEQEGGQSRFPIAQGLIRDLKRRLPHYLSDFRDGFVGNKTLHKVTSTTFFLYFACVLPNIAFGMLNDNNTNGAIDVQKVLFSQCVGGLLFAFCGGQPLIVLLTTAPLALYTKIIYSICEDFDLNFSAMFACTGLWNAFFLLIYVFFNTSKLMKYSSRSTEEIFSLFITFAFSADAIKDTIKDFNKNYNTDACHGVNYSNSTNQNASLPTNSSLTTVSAMTTVGMTTTVSMVNATNSSVVGVSAGGGVAECLRENSILFLLLMLGTVWLGITLFNFTKTPFLNAGKREMLADYALPVAVLVMSFFGSYVFREVHMKPFKYKERDQMFELAPLHLLPAGAVLAAAGLGFSLSLLFFMDQNISSALVNAPSNKLKKGAAYHWDLFVVAVINAFLSIFTMPWVHAALPHSPLHVRALADLEDRVDQGHVHQIVVHVRETRVTGVISHVMIGLSMLMLPYPLAYIPRPVLDGLFIYVAITALYGNQLFDRILLFFTEQSAYPPNHYIRRVPQRKVHLFTVLQLVQLLVLCVFGFSPIPYMKMVFPLLIMLLMPIRHKIIPNFFEPKYLKALDGHAH</sequence>
<feature type="transmembrane region" description="Helical" evidence="10">
    <location>
        <begin position="376"/>
        <end position="392"/>
    </location>
</feature>
<dbReference type="PRINTS" id="PR01231">
    <property type="entry name" value="HCO3TRNSPORT"/>
</dbReference>
<feature type="transmembrane region" description="Helical" evidence="10">
    <location>
        <begin position="767"/>
        <end position="788"/>
    </location>
</feature>
<dbReference type="GO" id="GO:0050801">
    <property type="term" value="P:monoatomic ion homeostasis"/>
    <property type="evidence" value="ECO:0007669"/>
    <property type="project" value="TreeGrafter"/>
</dbReference>
<evidence type="ECO:0000313" key="12">
    <source>
        <dbReference type="Proteomes" id="UP000694844"/>
    </source>
</evidence>
<dbReference type="OrthoDB" id="1735926at2759"/>
<keyword evidence="5 10" id="KW-0812">Transmembrane</keyword>
<evidence type="ECO:0000256" key="6">
    <source>
        <dbReference type="ARBA" id="ARBA00022989"/>
    </source>
</evidence>
<feature type="transmembrane region" description="Helical" evidence="10">
    <location>
        <begin position="703"/>
        <end position="726"/>
    </location>
</feature>
<dbReference type="InterPro" id="IPR016152">
    <property type="entry name" value="PTrfase/Anion_transptr"/>
</dbReference>
<dbReference type="Proteomes" id="UP000694844">
    <property type="component" value="Chromosome 2"/>
</dbReference>
<feature type="transmembrane region" description="Helical" evidence="10">
    <location>
        <begin position="795"/>
        <end position="817"/>
    </location>
</feature>
<comment type="subcellular location">
    <subcellularLocation>
        <location evidence="1">Cell membrane</location>
        <topology evidence="1">Multi-pass membrane protein</topology>
    </subcellularLocation>
</comment>
<feature type="region of interest" description="Disordered" evidence="9">
    <location>
        <begin position="21"/>
        <end position="43"/>
    </location>
</feature>
<dbReference type="InterPro" id="IPR011531">
    <property type="entry name" value="HCO3_transpt-like_TM_dom"/>
</dbReference>
<dbReference type="InterPro" id="IPR003020">
    <property type="entry name" value="HCO3_transpt_euk"/>
</dbReference>
<dbReference type="AlphaFoldDB" id="A0A8B8CE16"/>
<feature type="transmembrane region" description="Helical" evidence="10">
    <location>
        <begin position="837"/>
        <end position="857"/>
    </location>
</feature>
<dbReference type="Pfam" id="PF00955">
    <property type="entry name" value="HCO3_cotransp"/>
    <property type="match status" value="1"/>
</dbReference>
<comment type="similarity">
    <text evidence="2">Belongs to the anion exchanger (TC 2.A.31) family.</text>
</comment>
<feature type="transmembrane region" description="Helical" evidence="10">
    <location>
        <begin position="412"/>
        <end position="438"/>
    </location>
</feature>
<name>A0A8B8CE16_CRAVI</name>
<dbReference type="GO" id="GO:0016323">
    <property type="term" value="C:basolateral plasma membrane"/>
    <property type="evidence" value="ECO:0007669"/>
    <property type="project" value="TreeGrafter"/>
</dbReference>
<accession>A0A8B8CE16</accession>
<evidence type="ECO:0000256" key="2">
    <source>
        <dbReference type="ARBA" id="ARBA00010993"/>
    </source>
</evidence>
<evidence type="ECO:0000256" key="9">
    <source>
        <dbReference type="SAM" id="MobiDB-lite"/>
    </source>
</evidence>
<dbReference type="SUPFAM" id="SSF55804">
    <property type="entry name" value="Phoshotransferase/anion transport protein"/>
    <property type="match status" value="1"/>
</dbReference>
<dbReference type="InterPro" id="IPR002178">
    <property type="entry name" value="PTS_EIIA_type-2_dom"/>
</dbReference>
<dbReference type="KEGG" id="cvn:111118314"/>
<keyword evidence="3" id="KW-0813">Transport</keyword>
<dbReference type="PANTHER" id="PTHR11453">
    <property type="entry name" value="ANION EXCHANGE PROTEIN"/>
    <property type="match status" value="1"/>
</dbReference>
<dbReference type="GO" id="GO:0006820">
    <property type="term" value="P:monoatomic anion transport"/>
    <property type="evidence" value="ECO:0007669"/>
    <property type="project" value="InterPro"/>
</dbReference>
<evidence type="ECO:0000256" key="8">
    <source>
        <dbReference type="ARBA" id="ARBA00023136"/>
    </source>
</evidence>
<keyword evidence="12" id="KW-1185">Reference proteome</keyword>
<dbReference type="GeneID" id="111118314"/>
<evidence type="ECO:0000256" key="1">
    <source>
        <dbReference type="ARBA" id="ARBA00004651"/>
    </source>
</evidence>
<evidence type="ECO:0000256" key="7">
    <source>
        <dbReference type="ARBA" id="ARBA00023065"/>
    </source>
</evidence>
<feature type="domain" description="PTS EIIA type-2" evidence="11">
    <location>
        <begin position="139"/>
        <end position="302"/>
    </location>
</feature>
<feature type="transmembrane region" description="Helical" evidence="10">
    <location>
        <begin position="656"/>
        <end position="682"/>
    </location>
</feature>
<evidence type="ECO:0000313" key="13">
    <source>
        <dbReference type="RefSeq" id="XP_022313414.1"/>
    </source>
</evidence>
<dbReference type="FunFam" id="1.10.287.570:FF:000002">
    <property type="entry name" value="Solute carrier family 4 member 11"/>
    <property type="match status" value="1"/>
</dbReference>
<dbReference type="Gene3D" id="1.10.287.570">
    <property type="entry name" value="Helical hairpin bin"/>
    <property type="match status" value="1"/>
</dbReference>
<keyword evidence="8 10" id="KW-0472">Membrane</keyword>
<protein>
    <submittedName>
        <fullName evidence="13">Sodium bicarbonate transporter-like protein 11 isoform X1</fullName>
    </submittedName>
</protein>
<organism evidence="12 13">
    <name type="scientific">Crassostrea virginica</name>
    <name type="common">Eastern oyster</name>
    <dbReference type="NCBI Taxonomy" id="6565"/>
    <lineage>
        <taxon>Eukaryota</taxon>
        <taxon>Metazoa</taxon>
        <taxon>Spiralia</taxon>
        <taxon>Lophotrochozoa</taxon>
        <taxon>Mollusca</taxon>
        <taxon>Bivalvia</taxon>
        <taxon>Autobranchia</taxon>
        <taxon>Pteriomorphia</taxon>
        <taxon>Ostreida</taxon>
        <taxon>Ostreoidea</taxon>
        <taxon>Ostreidae</taxon>
        <taxon>Crassostrea</taxon>
    </lineage>
</organism>
<evidence type="ECO:0000256" key="5">
    <source>
        <dbReference type="ARBA" id="ARBA00022692"/>
    </source>
</evidence>
<feature type="transmembrane region" description="Helical" evidence="10">
    <location>
        <begin position="450"/>
        <end position="473"/>
    </location>
</feature>
<proteinExistence type="inferred from homology"/>
<keyword evidence="6 10" id="KW-1133">Transmembrane helix</keyword>